<sequence length="277" mass="32338">MGFVGLNDPGKFLPPPEADVISSNIHELQQLFSSPLCFGTVTVGVTKEASWEFLHVNCSFQVLPWLIWDSVETLVPLTFLPCFSTYLVCGFFHSFTEKETLSTACNPEFSEENYKNNCLYAIEALETKYFFYGAVGLVNGTCFPLDFAPYFQKEDYWMSKIVYVFHSLIICCHNQQIIYDLHPILDICLVQHSYWNSKNYHDINYHPKIKQSSVTNLLRSKIDFFQPEELNRWLQVCIIFNNLTSLKMISRNLLSMNRNFQVNIQMRMLWRIQISLI</sequence>
<accession>A0A0L6VR66</accession>
<dbReference type="Proteomes" id="UP000037035">
    <property type="component" value="Unassembled WGS sequence"/>
</dbReference>
<comment type="caution">
    <text evidence="1">The sequence shown here is derived from an EMBL/GenBank/DDBJ whole genome shotgun (WGS) entry which is preliminary data.</text>
</comment>
<proteinExistence type="predicted"/>
<dbReference type="AlphaFoldDB" id="A0A0L6VR66"/>
<organism evidence="1 2">
    <name type="scientific">Puccinia sorghi</name>
    <dbReference type="NCBI Taxonomy" id="27349"/>
    <lineage>
        <taxon>Eukaryota</taxon>
        <taxon>Fungi</taxon>
        <taxon>Dikarya</taxon>
        <taxon>Basidiomycota</taxon>
        <taxon>Pucciniomycotina</taxon>
        <taxon>Pucciniomycetes</taxon>
        <taxon>Pucciniales</taxon>
        <taxon>Pucciniaceae</taxon>
        <taxon>Puccinia</taxon>
    </lineage>
</organism>
<protein>
    <submittedName>
        <fullName evidence="1">Uncharacterized protein</fullName>
    </submittedName>
</protein>
<evidence type="ECO:0000313" key="2">
    <source>
        <dbReference type="Proteomes" id="UP000037035"/>
    </source>
</evidence>
<keyword evidence="2" id="KW-1185">Reference proteome</keyword>
<name>A0A0L6VR66_9BASI</name>
<dbReference type="EMBL" id="LAVV01002065">
    <property type="protein sequence ID" value="KNZ63122.1"/>
    <property type="molecule type" value="Genomic_DNA"/>
</dbReference>
<evidence type="ECO:0000313" key="1">
    <source>
        <dbReference type="EMBL" id="KNZ63122.1"/>
    </source>
</evidence>
<dbReference type="VEuPathDB" id="FungiDB:VP01_1185g2"/>
<reference evidence="1 2" key="1">
    <citation type="submission" date="2015-08" db="EMBL/GenBank/DDBJ databases">
        <title>Next Generation Sequencing and Analysis of the Genome of Puccinia sorghi L Schw, the Causal Agent of Maize Common Rust.</title>
        <authorList>
            <person name="Rochi L."/>
            <person name="Burguener G."/>
            <person name="Darino M."/>
            <person name="Turjanski A."/>
            <person name="Kreff E."/>
            <person name="Dieguez M.J."/>
            <person name="Sacco F."/>
        </authorList>
    </citation>
    <scope>NUCLEOTIDE SEQUENCE [LARGE SCALE GENOMIC DNA]</scope>
    <source>
        <strain evidence="1 2">RO10H11247</strain>
    </source>
</reference>
<gene>
    <name evidence="1" type="ORF">VP01_1185g2</name>
</gene>